<dbReference type="PROSITE" id="PS51179">
    <property type="entry name" value="POU_3"/>
    <property type="match status" value="1"/>
</dbReference>
<dbReference type="InterPro" id="IPR013847">
    <property type="entry name" value="POU"/>
</dbReference>
<proteinExistence type="inferred from homology"/>
<feature type="compositionally biased region" description="Basic and acidic residues" evidence="8">
    <location>
        <begin position="35"/>
        <end position="58"/>
    </location>
</feature>
<keyword evidence="13" id="KW-1185">Reference proteome</keyword>
<evidence type="ECO:0000256" key="5">
    <source>
        <dbReference type="PROSITE-ProRule" id="PRU00108"/>
    </source>
</evidence>
<evidence type="ECO:0000259" key="10">
    <source>
        <dbReference type="PROSITE" id="PS51179"/>
    </source>
</evidence>
<feature type="compositionally biased region" description="Polar residues" evidence="8">
    <location>
        <begin position="99"/>
        <end position="108"/>
    </location>
</feature>
<dbReference type="GO" id="GO:0005634">
    <property type="term" value="C:nucleus"/>
    <property type="evidence" value="ECO:0007669"/>
    <property type="project" value="UniProtKB-SubCell"/>
</dbReference>
<evidence type="ECO:0000256" key="3">
    <source>
        <dbReference type="ARBA" id="ARBA00023155"/>
    </source>
</evidence>
<feature type="region of interest" description="Disordered" evidence="8">
    <location>
        <begin position="263"/>
        <end position="282"/>
    </location>
</feature>
<evidence type="ECO:0000313" key="11">
    <source>
        <dbReference type="EMBL" id="CAD5235155.1"/>
    </source>
</evidence>
<evidence type="ECO:0000313" key="13">
    <source>
        <dbReference type="Proteomes" id="UP000659654"/>
    </source>
</evidence>
<keyword evidence="4 5" id="KW-0539">Nucleus</keyword>
<dbReference type="eggNOG" id="KOG3802">
    <property type="taxonomic scope" value="Eukaryota"/>
</dbReference>
<dbReference type="CDD" id="cd00086">
    <property type="entry name" value="homeodomain"/>
    <property type="match status" value="1"/>
</dbReference>
<dbReference type="WBParaSite" id="BXY_0116400.1">
    <property type="protein sequence ID" value="BXY_0116400.1"/>
    <property type="gene ID" value="BXY_0116400"/>
</dbReference>
<dbReference type="FunFam" id="1.10.260.40:FF:000001">
    <property type="entry name" value="POU domain protein"/>
    <property type="match status" value="1"/>
</dbReference>
<dbReference type="InterPro" id="IPR000327">
    <property type="entry name" value="POU_dom"/>
</dbReference>
<evidence type="ECO:0000256" key="8">
    <source>
        <dbReference type="SAM" id="MobiDB-lite"/>
    </source>
</evidence>
<comment type="subcellular location">
    <subcellularLocation>
        <location evidence="1 5 6">Nucleus</location>
    </subcellularLocation>
</comment>
<evidence type="ECO:0000313" key="12">
    <source>
        <dbReference type="Proteomes" id="UP000095284"/>
    </source>
</evidence>
<dbReference type="SMR" id="A0A1I7RKD0"/>
<evidence type="ECO:0000256" key="1">
    <source>
        <dbReference type="ARBA" id="ARBA00004123"/>
    </source>
</evidence>
<dbReference type="EMBL" id="CAJFCV020000006">
    <property type="protein sequence ID" value="CAG9131377.1"/>
    <property type="molecule type" value="Genomic_DNA"/>
</dbReference>
<dbReference type="GO" id="GO:0000978">
    <property type="term" value="F:RNA polymerase II cis-regulatory region sequence-specific DNA binding"/>
    <property type="evidence" value="ECO:0007669"/>
    <property type="project" value="TreeGrafter"/>
</dbReference>
<evidence type="ECO:0000259" key="9">
    <source>
        <dbReference type="PROSITE" id="PS50071"/>
    </source>
</evidence>
<dbReference type="PANTHER" id="PTHR11636">
    <property type="entry name" value="POU DOMAIN"/>
    <property type="match status" value="1"/>
</dbReference>
<feature type="region of interest" description="Disordered" evidence="8">
    <location>
        <begin position="1"/>
        <end position="63"/>
    </location>
</feature>
<reference evidence="11" key="2">
    <citation type="submission" date="2020-09" db="EMBL/GenBank/DDBJ databases">
        <authorList>
            <person name="Kikuchi T."/>
        </authorList>
    </citation>
    <scope>NUCLEOTIDE SEQUENCE</scope>
    <source>
        <strain evidence="11">Ka4C1</strain>
    </source>
</reference>
<feature type="domain" description="POU-specific" evidence="10">
    <location>
        <begin position="334"/>
        <end position="408"/>
    </location>
</feature>
<organism evidence="12 14">
    <name type="scientific">Bursaphelenchus xylophilus</name>
    <name type="common">Pinewood nematode worm</name>
    <name type="synonym">Aphelenchoides xylophilus</name>
    <dbReference type="NCBI Taxonomy" id="6326"/>
    <lineage>
        <taxon>Eukaryota</taxon>
        <taxon>Metazoa</taxon>
        <taxon>Ecdysozoa</taxon>
        <taxon>Nematoda</taxon>
        <taxon>Chromadorea</taxon>
        <taxon>Rhabditida</taxon>
        <taxon>Tylenchina</taxon>
        <taxon>Tylenchomorpha</taxon>
        <taxon>Aphelenchoidea</taxon>
        <taxon>Aphelenchoididae</taxon>
        <taxon>Bursaphelenchus</taxon>
    </lineage>
</organism>
<dbReference type="PANTHER" id="PTHR11636:SF137">
    <property type="entry name" value="HOMEOBOX PROTEIN CEH-18"/>
    <property type="match status" value="1"/>
</dbReference>
<name>A0A1I7RKD0_BURXY</name>
<dbReference type="InterPro" id="IPR009057">
    <property type="entry name" value="Homeodomain-like_sf"/>
</dbReference>
<accession>A0A1I7RKD0</accession>
<feature type="DNA-binding region" description="Homeobox" evidence="5">
    <location>
        <begin position="879"/>
        <end position="938"/>
    </location>
</feature>
<dbReference type="Proteomes" id="UP000659654">
    <property type="component" value="Unassembled WGS sequence"/>
</dbReference>
<keyword evidence="3 5" id="KW-0371">Homeobox</keyword>
<dbReference type="OrthoDB" id="6358449at2759"/>
<feature type="region of interest" description="Disordered" evidence="8">
    <location>
        <begin position="81"/>
        <end position="137"/>
    </location>
</feature>
<gene>
    <name evidence="11" type="ORF">BXYJ_LOCUS15246</name>
</gene>
<evidence type="ECO:0000313" key="14">
    <source>
        <dbReference type="WBParaSite" id="BXY_0116400.1"/>
    </source>
</evidence>
<dbReference type="Pfam" id="PF00046">
    <property type="entry name" value="Homeodomain"/>
    <property type="match status" value="1"/>
</dbReference>
<dbReference type="PROSITE" id="PS50071">
    <property type="entry name" value="HOMEOBOX_2"/>
    <property type="match status" value="1"/>
</dbReference>
<dbReference type="SMART" id="SM00389">
    <property type="entry name" value="HOX"/>
    <property type="match status" value="1"/>
</dbReference>
<dbReference type="InterPro" id="IPR050255">
    <property type="entry name" value="POU_domain_TF"/>
</dbReference>
<keyword evidence="2 5" id="KW-0238">DNA-binding</keyword>
<dbReference type="Gene3D" id="1.10.10.60">
    <property type="entry name" value="Homeodomain-like"/>
    <property type="match status" value="1"/>
</dbReference>
<dbReference type="PROSITE" id="PS00465">
    <property type="entry name" value="POU_2"/>
    <property type="match status" value="1"/>
</dbReference>
<feature type="compositionally biased region" description="Basic and acidic residues" evidence="8">
    <location>
        <begin position="562"/>
        <end position="582"/>
    </location>
</feature>
<dbReference type="Pfam" id="PF00157">
    <property type="entry name" value="Pou"/>
    <property type="match status" value="1"/>
</dbReference>
<protein>
    <recommendedName>
        <fullName evidence="7">POU domain protein</fullName>
    </recommendedName>
</protein>
<dbReference type="Gene3D" id="1.10.260.40">
    <property type="entry name" value="lambda repressor-like DNA-binding domains"/>
    <property type="match status" value="1"/>
</dbReference>
<dbReference type="AlphaFoldDB" id="A0A1I7RKD0"/>
<comment type="similarity">
    <text evidence="7">Belongs to the POU transcription factor family.</text>
</comment>
<dbReference type="GO" id="GO:0030154">
    <property type="term" value="P:cell differentiation"/>
    <property type="evidence" value="ECO:0007669"/>
    <property type="project" value="UniProtKB-ARBA"/>
</dbReference>
<dbReference type="InterPro" id="IPR010982">
    <property type="entry name" value="Lambda_DNA-bd_dom_sf"/>
</dbReference>
<evidence type="ECO:0000256" key="7">
    <source>
        <dbReference type="RuleBase" id="RU361194"/>
    </source>
</evidence>
<reference evidence="14" key="1">
    <citation type="submission" date="2016-11" db="UniProtKB">
        <authorList>
            <consortium name="WormBaseParasite"/>
        </authorList>
    </citation>
    <scope>IDENTIFICATION</scope>
</reference>
<dbReference type="EMBL" id="CAJFDI010000006">
    <property type="protein sequence ID" value="CAD5235155.1"/>
    <property type="molecule type" value="Genomic_DNA"/>
</dbReference>
<dbReference type="GO" id="GO:0000981">
    <property type="term" value="F:DNA-binding transcription factor activity, RNA polymerase II-specific"/>
    <property type="evidence" value="ECO:0007669"/>
    <property type="project" value="TreeGrafter"/>
</dbReference>
<dbReference type="SUPFAM" id="SSF46689">
    <property type="entry name" value="Homeodomain-like"/>
    <property type="match status" value="1"/>
</dbReference>
<evidence type="ECO:0000256" key="6">
    <source>
        <dbReference type="RuleBase" id="RU000682"/>
    </source>
</evidence>
<feature type="region of interest" description="Disordered" evidence="8">
    <location>
        <begin position="556"/>
        <end position="582"/>
    </location>
</feature>
<sequence>MTAVLARDSRRNQSFESDESDRQSVDAQNPMASDLPHDEDGDNIHRDDDEKHSIIDHTGKRRAIADHVLVNGERIVVVDPNVSDVEETDEDSDRPASSAKRSVSPQANNRRKADLPTKRAATGELPSSPARKMGRNASTVSLNDSGIVSGDETASPNVSVPANLLKLLLAAAAGDDNVAFTEVLKQCPELIESFNEYLPSCSKQPQKIKEESEDSTTIDPNTLAKLSALSSAEQITTALALWPNATIGDLANRAFALGQEPQPATNKKVMKQPKVESGDQGSTNWLDLFRKEKPEQITVTRTPVRATPGRARDTVHHMKSSESVLSQLRAQKAESNPELAELEQFAQHFKRQRIKHGFTQGDVGVALGRRYGTDFSQTTISRFEALNLSFKNMCKLRPLMEEWMNEAEAAIERGASVTEIVEAESLAAPSNETIDEEAAQLKALLEQSVDTSQVRPLVYGGVNRSPLYNMCNVPSTSFAAENLGQKSNFRQKSGKNPTITSKVGPEKIHVGVKNSPNAALRLGSFKPVGYSARIYQRSPESPIWTNKNEVKGHKIDALGNKEPGKNAESSRRPSRQDVRDNEHVKRLLERAETRLKSLDLEKTQRKNIENFLESVRNLPYVDEDALPLVTEVLYELNAKLVGEPVVYSPVPERERKNNLAERLYKWFTKCISPDKKDDLKTKETEEESVAVAIHAQQMLSKLQQPERVKNLDKHLPDWMVNFDEDDLKKEEAYDLVDDDDGALQTQGNDVFNKHFNSTHWNGQERPVQMDLGYDDNFKSFWNNDWWNNNQYNYGMPWQDHSTFFCAVALQKQQDDADNYHNEWNESEWNSVERGQGILWAEDFLDDVQDLFYVDFSPDRCSPILQGAVQTAFGLPTLKKRRKRTNLDTRQKDALDAYFIENPRPDHGKMAEIGAELDLDPDVVRVWFCNRRQKLRKVI</sequence>
<evidence type="ECO:0000256" key="2">
    <source>
        <dbReference type="ARBA" id="ARBA00023125"/>
    </source>
</evidence>
<feature type="domain" description="Homeobox" evidence="9">
    <location>
        <begin position="877"/>
        <end position="937"/>
    </location>
</feature>
<dbReference type="PRINTS" id="PR00028">
    <property type="entry name" value="POUDOMAIN"/>
</dbReference>
<dbReference type="SUPFAM" id="SSF47413">
    <property type="entry name" value="lambda repressor-like DNA-binding domains"/>
    <property type="match status" value="1"/>
</dbReference>
<dbReference type="Proteomes" id="UP000095284">
    <property type="component" value="Unplaced"/>
</dbReference>
<keyword evidence="7" id="KW-0804">Transcription</keyword>
<evidence type="ECO:0000256" key="4">
    <source>
        <dbReference type="ARBA" id="ARBA00023242"/>
    </source>
</evidence>
<dbReference type="InterPro" id="IPR001356">
    <property type="entry name" value="HD"/>
</dbReference>
<dbReference type="SMART" id="SM00352">
    <property type="entry name" value="POU"/>
    <property type="match status" value="1"/>
</dbReference>
<dbReference type="Proteomes" id="UP000582659">
    <property type="component" value="Unassembled WGS sequence"/>
</dbReference>